<reference evidence="1 2" key="1">
    <citation type="submission" date="2019-05" db="EMBL/GenBank/DDBJ databases">
        <title>Another draft genome of Portunus trituberculatus and its Hox gene families provides insights of decapod evolution.</title>
        <authorList>
            <person name="Jeong J.-H."/>
            <person name="Song I."/>
            <person name="Kim S."/>
            <person name="Choi T."/>
            <person name="Kim D."/>
            <person name="Ryu S."/>
            <person name="Kim W."/>
        </authorList>
    </citation>
    <scope>NUCLEOTIDE SEQUENCE [LARGE SCALE GENOMIC DNA]</scope>
    <source>
        <tissue evidence="1">Muscle</tissue>
    </source>
</reference>
<organism evidence="1 2">
    <name type="scientific">Portunus trituberculatus</name>
    <name type="common">Swimming crab</name>
    <name type="synonym">Neptunus trituberculatus</name>
    <dbReference type="NCBI Taxonomy" id="210409"/>
    <lineage>
        <taxon>Eukaryota</taxon>
        <taxon>Metazoa</taxon>
        <taxon>Ecdysozoa</taxon>
        <taxon>Arthropoda</taxon>
        <taxon>Crustacea</taxon>
        <taxon>Multicrustacea</taxon>
        <taxon>Malacostraca</taxon>
        <taxon>Eumalacostraca</taxon>
        <taxon>Eucarida</taxon>
        <taxon>Decapoda</taxon>
        <taxon>Pleocyemata</taxon>
        <taxon>Brachyura</taxon>
        <taxon>Eubrachyura</taxon>
        <taxon>Portunoidea</taxon>
        <taxon>Portunidae</taxon>
        <taxon>Portuninae</taxon>
        <taxon>Portunus</taxon>
    </lineage>
</organism>
<protein>
    <submittedName>
        <fullName evidence="1">Uncharacterized protein</fullName>
    </submittedName>
</protein>
<keyword evidence="2" id="KW-1185">Reference proteome</keyword>
<gene>
    <name evidence="1" type="ORF">E2C01_007329</name>
</gene>
<sequence length="107" mass="11874">MLCYAVCTTTTTTTTNVPLAHPWSRGTRHTLTVPTRSTEAESPSLLEAADKISEPCMGRRRLQATCKLRGWCTGAAETDSAMAWNLLTGTWRGSLARNWMRLNCELK</sequence>
<dbReference type="AlphaFoldDB" id="A0A5B7D077"/>
<evidence type="ECO:0000313" key="1">
    <source>
        <dbReference type="EMBL" id="MPC14561.1"/>
    </source>
</evidence>
<dbReference type="EMBL" id="VSRR010000361">
    <property type="protein sequence ID" value="MPC14561.1"/>
    <property type="molecule type" value="Genomic_DNA"/>
</dbReference>
<proteinExistence type="predicted"/>
<evidence type="ECO:0000313" key="2">
    <source>
        <dbReference type="Proteomes" id="UP000324222"/>
    </source>
</evidence>
<dbReference type="Proteomes" id="UP000324222">
    <property type="component" value="Unassembled WGS sequence"/>
</dbReference>
<comment type="caution">
    <text evidence="1">The sequence shown here is derived from an EMBL/GenBank/DDBJ whole genome shotgun (WGS) entry which is preliminary data.</text>
</comment>
<accession>A0A5B7D077</accession>
<name>A0A5B7D077_PORTR</name>